<evidence type="ECO:0000259" key="11">
    <source>
        <dbReference type="Pfam" id="PF02706"/>
    </source>
</evidence>
<evidence type="ECO:0000256" key="5">
    <source>
        <dbReference type="ARBA" id="ARBA00022741"/>
    </source>
</evidence>
<comment type="similarity">
    <text evidence="2">Belongs to the CpsC/CapA family.</text>
</comment>
<comment type="caution">
    <text evidence="12">The sequence shown here is derived from an EMBL/GenBank/DDBJ whole genome shotgun (WGS) entry which is preliminary data.</text>
</comment>
<dbReference type="InterPro" id="IPR005702">
    <property type="entry name" value="Wzc-like_C"/>
</dbReference>
<protein>
    <submittedName>
        <fullName evidence="12">Wzz/FepE/Etk N-terminal domain-containing protein</fullName>
    </submittedName>
</protein>
<proteinExistence type="inferred from homology"/>
<dbReference type="RefSeq" id="WP_269893969.1">
    <property type="nucleotide sequence ID" value="NZ_JAPZPY010000003.1"/>
</dbReference>
<feature type="transmembrane region" description="Helical" evidence="9">
    <location>
        <begin position="175"/>
        <end position="196"/>
    </location>
</feature>
<evidence type="ECO:0000256" key="8">
    <source>
        <dbReference type="ARBA" id="ARBA00023136"/>
    </source>
</evidence>
<evidence type="ECO:0000256" key="3">
    <source>
        <dbReference type="ARBA" id="ARBA00022475"/>
    </source>
</evidence>
<evidence type="ECO:0000256" key="9">
    <source>
        <dbReference type="SAM" id="Phobius"/>
    </source>
</evidence>
<dbReference type="Proteomes" id="UP001142153">
    <property type="component" value="Unassembled WGS sequence"/>
</dbReference>
<dbReference type="InterPro" id="IPR050445">
    <property type="entry name" value="Bact_polysacc_biosynth/exp"/>
</dbReference>
<dbReference type="Pfam" id="PF01656">
    <property type="entry name" value="CbiA"/>
    <property type="match status" value="1"/>
</dbReference>
<evidence type="ECO:0000313" key="12">
    <source>
        <dbReference type="EMBL" id="MCZ8379266.1"/>
    </source>
</evidence>
<evidence type="ECO:0000259" key="10">
    <source>
        <dbReference type="Pfam" id="PF01656"/>
    </source>
</evidence>
<evidence type="ECO:0000313" key="13">
    <source>
        <dbReference type="Proteomes" id="UP001142153"/>
    </source>
</evidence>
<dbReference type="PANTHER" id="PTHR32309">
    <property type="entry name" value="TYROSINE-PROTEIN KINASE"/>
    <property type="match status" value="1"/>
</dbReference>
<keyword evidence="5" id="KW-0547">Nucleotide-binding</keyword>
<dbReference type="SUPFAM" id="SSF52540">
    <property type="entry name" value="P-loop containing nucleoside triphosphate hydrolases"/>
    <property type="match status" value="1"/>
</dbReference>
<keyword evidence="6" id="KW-0067">ATP-binding</keyword>
<comment type="subcellular location">
    <subcellularLocation>
        <location evidence="1">Cell membrane</location>
        <topology evidence="1">Multi-pass membrane protein</topology>
    </subcellularLocation>
</comment>
<dbReference type="InterPro" id="IPR027417">
    <property type="entry name" value="P-loop_NTPase"/>
</dbReference>
<evidence type="ECO:0000256" key="1">
    <source>
        <dbReference type="ARBA" id="ARBA00004651"/>
    </source>
</evidence>
<keyword evidence="8 9" id="KW-0472">Membrane</keyword>
<dbReference type="PANTHER" id="PTHR32309:SF13">
    <property type="entry name" value="FERRIC ENTEROBACTIN TRANSPORT PROTEIN FEPE"/>
    <property type="match status" value="1"/>
</dbReference>
<dbReference type="InterPro" id="IPR003856">
    <property type="entry name" value="LPS_length_determ_N"/>
</dbReference>
<feature type="domain" description="Polysaccharide chain length determinant N-terminal" evidence="11">
    <location>
        <begin position="9"/>
        <end position="89"/>
    </location>
</feature>
<dbReference type="EMBL" id="JAPZPY010000003">
    <property type="protein sequence ID" value="MCZ8379266.1"/>
    <property type="molecule type" value="Genomic_DNA"/>
</dbReference>
<keyword evidence="7 9" id="KW-1133">Transmembrane helix</keyword>
<evidence type="ECO:0000256" key="2">
    <source>
        <dbReference type="ARBA" id="ARBA00006683"/>
    </source>
</evidence>
<dbReference type="CDD" id="cd05387">
    <property type="entry name" value="BY-kinase"/>
    <property type="match status" value="1"/>
</dbReference>
<accession>A0ABT4PS08</accession>
<keyword evidence="4 9" id="KW-0812">Transmembrane</keyword>
<gene>
    <name evidence="12" type="ORF">O6P37_10360</name>
</gene>
<dbReference type="Gene3D" id="3.40.50.300">
    <property type="entry name" value="P-loop containing nucleotide triphosphate hydrolases"/>
    <property type="match status" value="1"/>
</dbReference>
<feature type="domain" description="CobQ/CobB/MinD/ParA nucleotide binding" evidence="10">
    <location>
        <begin position="258"/>
        <end position="297"/>
    </location>
</feature>
<dbReference type="InterPro" id="IPR002586">
    <property type="entry name" value="CobQ/CobB/MinD/ParA_Nub-bd_dom"/>
</dbReference>
<reference evidence="12" key="1">
    <citation type="submission" date="2022-12" db="EMBL/GenBank/DDBJ databases">
        <authorList>
            <person name="Deng Y."/>
            <person name="Zhang Y.-Q."/>
        </authorList>
    </citation>
    <scope>NUCLEOTIDE SEQUENCE</scope>
    <source>
        <strain evidence="12">CPCC 205372</strain>
    </source>
</reference>
<sequence length="477" mass="50491">MSGPLASYYTALRRRWRLVAAIPLLFVIAAAAALLTSPVEYRSTAVLFVSTPRDDAYTAYQGDLYSKERMNTYIALSKSPDLAAKVAEDVGQDVTAASLIENTELAAVPGTVLLSLTTVGTTPQTAQAIAQAYVDQMRRSVAALEAVPGALTPRAELIPVQPPTFSDSPGTFPPWLLLGAAGGLGLAIGGFVAVIAELLDSRIRRPEDASEATGSPVLASFPSTVAWERPDTEDWAAEAGRQLRAPLDRMKIQRSRVIFITSAESGAGKTGVALTVCRALADRGSSVALVDCDSRNSRIATALRLTGTTTSVRALVADTAARYGERRGGTGPDGRHPPPRAALHVEELSENWNGVVVVPFGLEEEFPGATADSPFLEPLFAELREAFEWIVVDSPPVAETSDAVRLAHLCDAVLIVAKAGLTNFDQLRSAAADLASAGGHIAGVVFLGDAPPRRGRTRSARERVVADIDHTDHVHTS</sequence>
<evidence type="ECO:0000256" key="7">
    <source>
        <dbReference type="ARBA" id="ARBA00022989"/>
    </source>
</evidence>
<keyword evidence="3" id="KW-1003">Cell membrane</keyword>
<evidence type="ECO:0000256" key="4">
    <source>
        <dbReference type="ARBA" id="ARBA00022692"/>
    </source>
</evidence>
<evidence type="ECO:0000256" key="6">
    <source>
        <dbReference type="ARBA" id="ARBA00022840"/>
    </source>
</evidence>
<organism evidence="12 13">
    <name type="scientific">Mycobacterium hippophais</name>
    <dbReference type="NCBI Taxonomy" id="3016340"/>
    <lineage>
        <taxon>Bacteria</taxon>
        <taxon>Bacillati</taxon>
        <taxon>Actinomycetota</taxon>
        <taxon>Actinomycetes</taxon>
        <taxon>Mycobacteriales</taxon>
        <taxon>Mycobacteriaceae</taxon>
        <taxon>Mycobacterium</taxon>
    </lineage>
</organism>
<keyword evidence="13" id="KW-1185">Reference proteome</keyword>
<name>A0ABT4PS08_9MYCO</name>
<dbReference type="Pfam" id="PF02706">
    <property type="entry name" value="Wzz"/>
    <property type="match status" value="1"/>
</dbReference>